<keyword evidence="2" id="KW-0472">Membrane</keyword>
<dbReference type="KEGG" id="asau:88173743"/>
<evidence type="ECO:0008006" key="5">
    <source>
        <dbReference type="Google" id="ProtNLM"/>
    </source>
</evidence>
<dbReference type="AlphaFoldDB" id="A0AAX4H9Y6"/>
<keyword evidence="2" id="KW-0812">Transmembrane</keyword>
<keyword evidence="2" id="KW-1133">Transmembrane helix</keyword>
<feature type="region of interest" description="Disordered" evidence="1">
    <location>
        <begin position="1"/>
        <end position="43"/>
    </location>
</feature>
<proteinExistence type="predicted"/>
<keyword evidence="4" id="KW-1185">Reference proteome</keyword>
<evidence type="ECO:0000313" key="4">
    <source>
        <dbReference type="Proteomes" id="UP001338582"/>
    </source>
</evidence>
<accession>A0AAX4H9Y6</accession>
<gene>
    <name evidence="3" type="ORF">PUMCH_002679</name>
</gene>
<dbReference type="EMBL" id="CP138896">
    <property type="protein sequence ID" value="WPK25367.1"/>
    <property type="molecule type" value="Genomic_DNA"/>
</dbReference>
<name>A0AAX4H9Y6_9ASCO</name>
<organism evidence="3 4">
    <name type="scientific">Australozyma saopauloensis</name>
    <dbReference type="NCBI Taxonomy" id="291208"/>
    <lineage>
        <taxon>Eukaryota</taxon>
        <taxon>Fungi</taxon>
        <taxon>Dikarya</taxon>
        <taxon>Ascomycota</taxon>
        <taxon>Saccharomycotina</taxon>
        <taxon>Pichiomycetes</taxon>
        <taxon>Metschnikowiaceae</taxon>
        <taxon>Australozyma</taxon>
    </lineage>
</organism>
<dbReference type="Proteomes" id="UP001338582">
    <property type="component" value="Chromosome 3"/>
</dbReference>
<reference evidence="3 4" key="1">
    <citation type="submission" date="2023-10" db="EMBL/GenBank/DDBJ databases">
        <title>Draft Genome Sequence of Candida saopaulonensis from a very Premature Infant with Sepsis.</title>
        <authorList>
            <person name="Ning Y."/>
            <person name="Dai R."/>
            <person name="Xiao M."/>
            <person name="Xu Y."/>
            <person name="Yan Q."/>
            <person name="Zhang L."/>
        </authorList>
    </citation>
    <scope>NUCLEOTIDE SEQUENCE [LARGE SCALE GENOMIC DNA]</scope>
    <source>
        <strain evidence="3 4">19XY460</strain>
    </source>
</reference>
<feature type="transmembrane region" description="Helical" evidence="2">
    <location>
        <begin position="244"/>
        <end position="262"/>
    </location>
</feature>
<dbReference type="GeneID" id="88173743"/>
<sequence length="346" mass="40748">MIESNPQGPPEDGLQNIPRPRLGPVLRQQEESDGFDDPNSSERLTEVPIGEFYPRFRDEIVFIVESHLIEQERHLKPTTMRAYRKAAEGLTKRILTDIDEHRIWEAKMIDEMNDTKNARRALLCLRPDKWDYKVDILELNLTTNLHMANRMSQCSDLSAELSNLLIEKIDICVGEHLSQLRLLYMREFQGAWWKFYRMIEFGFPRLRQTDYAIFHGIWFLIAGFFHALYWFVAPLWLEEDDINFFTVFSMLDIIVNCLMLPFSSGKLAFYLCSFRPSVKPLYEHATKSIAWAEGNWPSSRFGFEFTWCFWKKRSDGFVPQVGPYTDVEYKGGKYVLKQNLLRRVSV</sequence>
<evidence type="ECO:0000256" key="1">
    <source>
        <dbReference type="SAM" id="MobiDB-lite"/>
    </source>
</evidence>
<feature type="transmembrane region" description="Helical" evidence="2">
    <location>
        <begin position="211"/>
        <end position="232"/>
    </location>
</feature>
<evidence type="ECO:0000313" key="3">
    <source>
        <dbReference type="EMBL" id="WPK25367.1"/>
    </source>
</evidence>
<protein>
    <recommendedName>
        <fullName evidence="5">Anoctamin</fullName>
    </recommendedName>
</protein>
<evidence type="ECO:0000256" key="2">
    <source>
        <dbReference type="SAM" id="Phobius"/>
    </source>
</evidence>
<dbReference type="RefSeq" id="XP_062877749.1">
    <property type="nucleotide sequence ID" value="XM_063021679.1"/>
</dbReference>